<name>A0A072PEX1_9EURO</name>
<dbReference type="AlphaFoldDB" id="A0A072PEX1"/>
<dbReference type="GeneID" id="25281110"/>
<sequence>MPYKSMILGQLNEVDELARTLAACNTVCKYRSGSDRKLIGTNVDWCGISGSLLEGSLPLCLPSSKVALVIGAGGAARAAIYALSAQIGCREIYILNRDEQEVLDLMRDVDEHYDSQPRITHVKSIQHARTLRTPVYIVGTVPDFEPVTAEEKMLKSLLTIFLDRPEKGVMLDMCYKPRRTRHLILGEAYKWRTIEGTHVIGHQAELQWRAWVGDEGLQILDKQGMWECLQRTADESAIVNPRRK</sequence>
<dbReference type="VEuPathDB" id="FungiDB:A1O9_06193"/>
<proteinExistence type="predicted"/>
<dbReference type="InterPro" id="IPR036291">
    <property type="entry name" value="NAD(P)-bd_dom_sf"/>
</dbReference>
<keyword evidence="3" id="KW-1185">Reference proteome</keyword>
<comment type="caution">
    <text evidence="2">The sequence shown here is derived from an EMBL/GenBank/DDBJ whole genome shotgun (WGS) entry which is preliminary data.</text>
</comment>
<protein>
    <recommendedName>
        <fullName evidence="1">Quinate/shikimate 5-dehydrogenase/glutamyl-tRNA reductase domain-containing protein</fullName>
    </recommendedName>
</protein>
<dbReference type="RefSeq" id="XP_013260857.1">
    <property type="nucleotide sequence ID" value="XM_013405403.1"/>
</dbReference>
<dbReference type="InterPro" id="IPR006151">
    <property type="entry name" value="Shikm_DH/Glu-tRNA_Rdtase"/>
</dbReference>
<dbReference type="GO" id="GO:0019632">
    <property type="term" value="P:shikimate metabolic process"/>
    <property type="evidence" value="ECO:0007669"/>
    <property type="project" value="TreeGrafter"/>
</dbReference>
<feature type="domain" description="Quinate/shikimate 5-dehydrogenase/glutamyl-tRNA reductase" evidence="1">
    <location>
        <begin position="64"/>
        <end position="112"/>
    </location>
</feature>
<dbReference type="SUPFAM" id="SSF51735">
    <property type="entry name" value="NAD(P)-binding Rossmann-fold domains"/>
    <property type="match status" value="1"/>
</dbReference>
<accession>A0A072PEX1</accession>
<dbReference type="Gene3D" id="3.40.50.10860">
    <property type="entry name" value="Leucine Dehydrogenase, chain A, domain 1"/>
    <property type="match status" value="1"/>
</dbReference>
<dbReference type="OrthoDB" id="204377at2759"/>
<dbReference type="GO" id="GO:0009423">
    <property type="term" value="P:chorismate biosynthetic process"/>
    <property type="evidence" value="ECO:0007669"/>
    <property type="project" value="TreeGrafter"/>
</dbReference>
<dbReference type="Proteomes" id="UP000027920">
    <property type="component" value="Unassembled WGS sequence"/>
</dbReference>
<dbReference type="PANTHER" id="PTHR21089">
    <property type="entry name" value="SHIKIMATE DEHYDROGENASE"/>
    <property type="match status" value="1"/>
</dbReference>
<organism evidence="2 3">
    <name type="scientific">Exophiala aquamarina CBS 119918</name>
    <dbReference type="NCBI Taxonomy" id="1182545"/>
    <lineage>
        <taxon>Eukaryota</taxon>
        <taxon>Fungi</taxon>
        <taxon>Dikarya</taxon>
        <taxon>Ascomycota</taxon>
        <taxon>Pezizomycotina</taxon>
        <taxon>Eurotiomycetes</taxon>
        <taxon>Chaetothyriomycetidae</taxon>
        <taxon>Chaetothyriales</taxon>
        <taxon>Herpotrichiellaceae</taxon>
        <taxon>Exophiala</taxon>
    </lineage>
</organism>
<dbReference type="Gene3D" id="3.40.50.720">
    <property type="entry name" value="NAD(P)-binding Rossmann-like Domain"/>
    <property type="match status" value="1"/>
</dbReference>
<dbReference type="InterPro" id="IPR022893">
    <property type="entry name" value="Shikimate_DH_fam"/>
</dbReference>
<dbReference type="HOGENOM" id="CLU_044063_1_0_1"/>
<dbReference type="Pfam" id="PF01488">
    <property type="entry name" value="Shikimate_DH"/>
    <property type="match status" value="1"/>
</dbReference>
<dbReference type="EMBL" id="AMGV01000004">
    <property type="protein sequence ID" value="KEF58267.1"/>
    <property type="molecule type" value="Genomic_DNA"/>
</dbReference>
<dbReference type="PANTHER" id="PTHR21089:SF26">
    <property type="entry name" value="AROM POLYPEPTIDE, PUTATIVE-RELATED"/>
    <property type="match status" value="1"/>
</dbReference>
<dbReference type="STRING" id="1182545.A0A072PEX1"/>
<evidence type="ECO:0000259" key="1">
    <source>
        <dbReference type="Pfam" id="PF01488"/>
    </source>
</evidence>
<evidence type="ECO:0000313" key="3">
    <source>
        <dbReference type="Proteomes" id="UP000027920"/>
    </source>
</evidence>
<reference evidence="2 3" key="1">
    <citation type="submission" date="2013-03" db="EMBL/GenBank/DDBJ databases">
        <title>The Genome Sequence of Exophiala aquamarina CBS 119918.</title>
        <authorList>
            <consortium name="The Broad Institute Genomics Platform"/>
            <person name="Cuomo C."/>
            <person name="de Hoog S."/>
            <person name="Gorbushina A."/>
            <person name="Walker B."/>
            <person name="Young S.K."/>
            <person name="Zeng Q."/>
            <person name="Gargeya S."/>
            <person name="Fitzgerald M."/>
            <person name="Haas B."/>
            <person name="Abouelleil A."/>
            <person name="Allen A.W."/>
            <person name="Alvarado L."/>
            <person name="Arachchi H.M."/>
            <person name="Berlin A.M."/>
            <person name="Chapman S.B."/>
            <person name="Gainer-Dewar J."/>
            <person name="Goldberg J."/>
            <person name="Griggs A."/>
            <person name="Gujja S."/>
            <person name="Hansen M."/>
            <person name="Howarth C."/>
            <person name="Imamovic A."/>
            <person name="Ireland A."/>
            <person name="Larimer J."/>
            <person name="McCowan C."/>
            <person name="Murphy C."/>
            <person name="Pearson M."/>
            <person name="Poon T.W."/>
            <person name="Priest M."/>
            <person name="Roberts A."/>
            <person name="Saif S."/>
            <person name="Shea T."/>
            <person name="Sisk P."/>
            <person name="Sykes S."/>
            <person name="Wortman J."/>
            <person name="Nusbaum C."/>
            <person name="Birren B."/>
        </authorList>
    </citation>
    <scope>NUCLEOTIDE SEQUENCE [LARGE SCALE GENOMIC DNA]</scope>
    <source>
        <strain evidence="2 3">CBS 119918</strain>
    </source>
</reference>
<evidence type="ECO:0000313" key="2">
    <source>
        <dbReference type="EMBL" id="KEF58267.1"/>
    </source>
</evidence>
<dbReference type="GO" id="GO:0004764">
    <property type="term" value="F:shikimate 3-dehydrogenase (NADP+) activity"/>
    <property type="evidence" value="ECO:0007669"/>
    <property type="project" value="InterPro"/>
</dbReference>
<gene>
    <name evidence="2" type="ORF">A1O9_06193</name>
</gene>